<proteinExistence type="predicted"/>
<dbReference type="EMBL" id="QVIG01000001">
    <property type="protein sequence ID" value="RGD62320.1"/>
    <property type="molecule type" value="Genomic_DNA"/>
</dbReference>
<evidence type="ECO:0000313" key="3">
    <source>
        <dbReference type="EMBL" id="RGD62320.1"/>
    </source>
</evidence>
<gene>
    <name evidence="3" type="ORF">DR950_35305</name>
</gene>
<keyword evidence="1" id="KW-0472">Membrane</keyword>
<feature type="transmembrane region" description="Helical" evidence="1">
    <location>
        <begin position="106"/>
        <end position="125"/>
    </location>
</feature>
<organism evidence="3 4">
    <name type="scientific">Kitasatospora xanthocidica</name>
    <dbReference type="NCBI Taxonomy" id="83382"/>
    <lineage>
        <taxon>Bacteria</taxon>
        <taxon>Bacillati</taxon>
        <taxon>Actinomycetota</taxon>
        <taxon>Actinomycetes</taxon>
        <taxon>Kitasatosporales</taxon>
        <taxon>Streptomycetaceae</taxon>
        <taxon>Kitasatospora</taxon>
    </lineage>
</organism>
<name>A0A373A422_9ACTN</name>
<dbReference type="RefSeq" id="WP_117490712.1">
    <property type="nucleotide sequence ID" value="NZ_QVIG01000001.1"/>
</dbReference>
<feature type="transmembrane region" description="Helical" evidence="1">
    <location>
        <begin position="145"/>
        <end position="166"/>
    </location>
</feature>
<dbReference type="Pfam" id="PF14219">
    <property type="entry name" value="DUF4328"/>
    <property type="match status" value="1"/>
</dbReference>
<feature type="transmembrane region" description="Helical" evidence="1">
    <location>
        <begin position="12"/>
        <end position="34"/>
    </location>
</feature>
<feature type="transmembrane region" description="Helical" evidence="1">
    <location>
        <begin position="70"/>
        <end position="86"/>
    </location>
</feature>
<evidence type="ECO:0000259" key="2">
    <source>
        <dbReference type="Pfam" id="PF14219"/>
    </source>
</evidence>
<dbReference type="AlphaFoldDB" id="A0A373A422"/>
<evidence type="ECO:0000313" key="4">
    <source>
        <dbReference type="Proteomes" id="UP000263377"/>
    </source>
</evidence>
<feature type="domain" description="DUF4328" evidence="2">
    <location>
        <begin position="57"/>
        <end position="204"/>
    </location>
</feature>
<dbReference type="InterPro" id="IPR025565">
    <property type="entry name" value="DUF4328"/>
</dbReference>
<reference evidence="3 4" key="1">
    <citation type="submission" date="2018-08" db="EMBL/GenBank/DDBJ databases">
        <title>Diversity &amp; Physiological Properties of Lignin-Decomposing Actinobacteria from Soil.</title>
        <authorList>
            <person name="Roh S.G."/>
            <person name="Kim S.B."/>
        </authorList>
    </citation>
    <scope>NUCLEOTIDE SEQUENCE [LARGE SCALE GENOMIC DNA]</scope>
    <source>
        <strain evidence="3 4">MMS17-GH009</strain>
    </source>
</reference>
<dbReference type="Proteomes" id="UP000263377">
    <property type="component" value="Unassembled WGS sequence"/>
</dbReference>
<comment type="caution">
    <text evidence="3">The sequence shown here is derived from an EMBL/GenBank/DDBJ whole genome shotgun (WGS) entry which is preliminary data.</text>
</comment>
<accession>A0A373A422</accession>
<feature type="transmembrane region" description="Helical" evidence="1">
    <location>
        <begin position="178"/>
        <end position="200"/>
    </location>
</feature>
<protein>
    <submittedName>
        <fullName evidence="3">DUF4328 domain-containing protein</fullName>
    </submittedName>
</protein>
<keyword evidence="1" id="KW-0812">Transmembrane</keyword>
<keyword evidence="1" id="KW-1133">Transmembrane helix</keyword>
<evidence type="ECO:0000256" key="1">
    <source>
        <dbReference type="SAM" id="Phobius"/>
    </source>
</evidence>
<sequence>MDRSKQHRAVVGWGAAASLLILAMVAGDILLAAADWRVYLVVQDALAGKATEAEFTAAADFWDSVRGPRWLLLLVPVYAVFAVWMWRARLNAEALGGPGSQRRARAWALAGWITPVANLWVPYQVVSDVWKASAPGRSAPRARLAVWWGALLVGTYVGNGYVNLVKNELDTVDDLRRLVTLSTTSAVLDVVAGVIILHVIHRVSTWQTQRRAEARR</sequence>
<keyword evidence="4" id="KW-1185">Reference proteome</keyword>